<proteinExistence type="predicted"/>
<protein>
    <submittedName>
        <fullName evidence="2">Uncharacterized protein</fullName>
    </submittedName>
</protein>
<keyword evidence="1" id="KW-1133">Transmembrane helix</keyword>
<evidence type="ECO:0000256" key="1">
    <source>
        <dbReference type="SAM" id="Phobius"/>
    </source>
</evidence>
<dbReference type="AlphaFoldDB" id="A0A239CB26"/>
<keyword evidence="3" id="KW-1185">Reference proteome</keyword>
<evidence type="ECO:0000313" key="3">
    <source>
        <dbReference type="Proteomes" id="UP000198324"/>
    </source>
</evidence>
<dbReference type="Proteomes" id="UP000198324">
    <property type="component" value="Unassembled WGS sequence"/>
</dbReference>
<gene>
    <name evidence="2" type="ORF">SAMN04488503_3029</name>
</gene>
<sequence length="153" mass="17229">MAKSGIVSSLMFQVGLVAFLDKIFWSVRYTNEFIEHNQLDRPDELRQLFLLGHRFGDLSLWEHRRILLNNLSFPNVFLDYFFRFPLPVFVYAALLFVGGFLVLRAKGVFDGRPVGMARETPFQTSSAGNRCPCCGAIAHGGDVFCGACGNRLC</sequence>
<accession>A0A239CB26</accession>
<organism evidence="2 3">
    <name type="scientific">Humidesulfovibrio mexicanus</name>
    <dbReference type="NCBI Taxonomy" id="147047"/>
    <lineage>
        <taxon>Bacteria</taxon>
        <taxon>Pseudomonadati</taxon>
        <taxon>Thermodesulfobacteriota</taxon>
        <taxon>Desulfovibrionia</taxon>
        <taxon>Desulfovibrionales</taxon>
        <taxon>Desulfovibrionaceae</taxon>
        <taxon>Humidesulfovibrio</taxon>
    </lineage>
</organism>
<dbReference type="EMBL" id="FZOC01000007">
    <property type="protein sequence ID" value="SNS16888.1"/>
    <property type="molecule type" value="Genomic_DNA"/>
</dbReference>
<keyword evidence="1" id="KW-0812">Transmembrane</keyword>
<evidence type="ECO:0000313" key="2">
    <source>
        <dbReference type="EMBL" id="SNS16888.1"/>
    </source>
</evidence>
<keyword evidence="1" id="KW-0472">Membrane</keyword>
<reference evidence="2 3" key="1">
    <citation type="submission" date="2017-06" db="EMBL/GenBank/DDBJ databases">
        <authorList>
            <person name="Kim H.J."/>
            <person name="Triplett B.A."/>
        </authorList>
    </citation>
    <scope>NUCLEOTIDE SEQUENCE [LARGE SCALE GENOMIC DNA]</scope>
    <source>
        <strain evidence="2 3">DSM 13116</strain>
    </source>
</reference>
<name>A0A239CB26_9BACT</name>
<feature type="transmembrane region" description="Helical" evidence="1">
    <location>
        <begin position="80"/>
        <end position="103"/>
    </location>
</feature>
<dbReference type="RefSeq" id="WP_143337400.1">
    <property type="nucleotide sequence ID" value="NZ_FZOC01000007.1"/>
</dbReference>